<keyword evidence="3" id="KW-1185">Reference proteome</keyword>
<dbReference type="EMBL" id="JAACJP010000005">
    <property type="protein sequence ID" value="KAF5384363.1"/>
    <property type="molecule type" value="Genomic_DNA"/>
</dbReference>
<dbReference type="OrthoDB" id="2941894at2759"/>
<evidence type="ECO:0000313" key="2">
    <source>
        <dbReference type="EMBL" id="KAF5384363.1"/>
    </source>
</evidence>
<sequence>MFGTGIVNSQLANISRVGMRRAPNTPFVSARPFTIPLVAYTRLRDTRNAHNSLCLHTPIATDMPPKATDPKDAPDPEGKTTKVLSTDATHPSVTLLRASIPFSGAKLHRDNHDWKKWERNFRTFTTLNHLTHYVFPPYTYLPLPHVEPRAFSNYTENLTMAVAALQSAVDDSLHDLIDYEKGVRRSYDALREHCQSAGPIRQVAIIRQALSTYCSPCEPLVTTANNICMLIDTAFDMGAITRDLFKCIALLNSLSDKSYETIQSTISRALSDSTSESPYTAAQIIRVLQNEQTLLTAKEQMRFGRSLTQP</sequence>
<feature type="compositionally biased region" description="Basic and acidic residues" evidence="1">
    <location>
        <begin position="68"/>
        <end position="80"/>
    </location>
</feature>
<accession>A0A8H5HJ98</accession>
<dbReference type="Pfam" id="PF14223">
    <property type="entry name" value="Retrotran_gag_2"/>
    <property type="match status" value="1"/>
</dbReference>
<dbReference type="Proteomes" id="UP000565441">
    <property type="component" value="Unassembled WGS sequence"/>
</dbReference>
<evidence type="ECO:0000256" key="1">
    <source>
        <dbReference type="SAM" id="MobiDB-lite"/>
    </source>
</evidence>
<comment type="caution">
    <text evidence="2">The sequence shown here is derived from an EMBL/GenBank/DDBJ whole genome shotgun (WGS) entry which is preliminary data.</text>
</comment>
<proteinExistence type="predicted"/>
<gene>
    <name evidence="2" type="ORF">D9615_003152</name>
</gene>
<dbReference type="AlphaFoldDB" id="A0A8H5HJ98"/>
<name>A0A8H5HJ98_9AGAR</name>
<reference evidence="2 3" key="1">
    <citation type="journal article" date="2020" name="ISME J.">
        <title>Uncovering the hidden diversity of litter-decomposition mechanisms in mushroom-forming fungi.</title>
        <authorList>
            <person name="Floudas D."/>
            <person name="Bentzer J."/>
            <person name="Ahren D."/>
            <person name="Johansson T."/>
            <person name="Persson P."/>
            <person name="Tunlid A."/>
        </authorList>
    </citation>
    <scope>NUCLEOTIDE SEQUENCE [LARGE SCALE GENOMIC DNA]</scope>
    <source>
        <strain evidence="2 3">CBS 661.87</strain>
    </source>
</reference>
<protein>
    <submittedName>
        <fullName evidence="2">Uncharacterized protein</fullName>
    </submittedName>
</protein>
<feature type="region of interest" description="Disordered" evidence="1">
    <location>
        <begin position="57"/>
        <end position="84"/>
    </location>
</feature>
<evidence type="ECO:0000313" key="3">
    <source>
        <dbReference type="Proteomes" id="UP000565441"/>
    </source>
</evidence>
<organism evidence="2 3">
    <name type="scientific">Tricholomella constricta</name>
    <dbReference type="NCBI Taxonomy" id="117010"/>
    <lineage>
        <taxon>Eukaryota</taxon>
        <taxon>Fungi</taxon>
        <taxon>Dikarya</taxon>
        <taxon>Basidiomycota</taxon>
        <taxon>Agaricomycotina</taxon>
        <taxon>Agaricomycetes</taxon>
        <taxon>Agaricomycetidae</taxon>
        <taxon>Agaricales</taxon>
        <taxon>Tricholomatineae</taxon>
        <taxon>Lyophyllaceae</taxon>
        <taxon>Tricholomella</taxon>
    </lineage>
</organism>